<dbReference type="GO" id="GO:0046872">
    <property type="term" value="F:metal ion binding"/>
    <property type="evidence" value="ECO:0007669"/>
    <property type="project" value="UniProtKB-KW"/>
</dbReference>
<sequence>MIYYILCSLLNFSFFLVPVTALRKFPTAPTASWPCLGPVSPPDPLVHLGTKLVNDAAHPWMPPRVGDQRGPCPGLNVLASHGYLPRNGVATTVQLINAVQEGFNMENRLAKIFVYSTLIVNGNPLTNLLSIGGMTPLTGPDPPSPAVVAGLNAGGLFEGDASMSRADGYFGNSHEFNTGVFDQFKSFSANYGNGFYNFTVAPKLRHHLFQQSRQNNPEVSFTEFRWFSAHAKSVFPVNFFVDGRNYTGQLSMDAAEAFFKDGRFPDDFWRAPAPVGLEGMGEVSSMSSVELISFCRLYTNVINMAAKDLYPNPTGLLRTNLIKNMRWLFEAVDDPDCAEIFPYGRVDE</sequence>
<dbReference type="Pfam" id="PF01328">
    <property type="entry name" value="Peroxidase_2"/>
    <property type="match status" value="1"/>
</dbReference>
<dbReference type="Gene3D" id="1.10.489.10">
    <property type="entry name" value="Chloroperoxidase-like"/>
    <property type="match status" value="1"/>
</dbReference>
<keyword evidence="11" id="KW-1185">Reference proteome</keyword>
<dbReference type="PANTHER" id="PTHR33577">
    <property type="entry name" value="STERIGMATOCYSTIN BIOSYNTHESIS PEROXIDASE STCC-RELATED"/>
    <property type="match status" value="1"/>
</dbReference>
<evidence type="ECO:0000256" key="1">
    <source>
        <dbReference type="ARBA" id="ARBA00001970"/>
    </source>
</evidence>
<organism evidence="10 11">
    <name type="scientific">Coprinopsis marcescibilis</name>
    <name type="common">Agaric fungus</name>
    <name type="synonym">Psathyrella marcescibilis</name>
    <dbReference type="NCBI Taxonomy" id="230819"/>
    <lineage>
        <taxon>Eukaryota</taxon>
        <taxon>Fungi</taxon>
        <taxon>Dikarya</taxon>
        <taxon>Basidiomycota</taxon>
        <taxon>Agaricomycotina</taxon>
        <taxon>Agaricomycetes</taxon>
        <taxon>Agaricomycetidae</taxon>
        <taxon>Agaricales</taxon>
        <taxon>Agaricineae</taxon>
        <taxon>Psathyrellaceae</taxon>
        <taxon>Coprinopsis</taxon>
    </lineage>
</organism>
<dbReference type="SUPFAM" id="SSF47571">
    <property type="entry name" value="Cloroperoxidase"/>
    <property type="match status" value="1"/>
</dbReference>
<dbReference type="GO" id="GO:0004601">
    <property type="term" value="F:peroxidase activity"/>
    <property type="evidence" value="ECO:0007669"/>
    <property type="project" value="UniProtKB-KW"/>
</dbReference>
<evidence type="ECO:0000256" key="5">
    <source>
        <dbReference type="ARBA" id="ARBA00023002"/>
    </source>
</evidence>
<evidence type="ECO:0000256" key="3">
    <source>
        <dbReference type="ARBA" id="ARBA00022617"/>
    </source>
</evidence>
<feature type="signal peptide" evidence="8">
    <location>
        <begin position="1"/>
        <end position="21"/>
    </location>
</feature>
<accession>A0A5C3KCX1</accession>
<proteinExistence type="inferred from homology"/>
<comment type="similarity">
    <text evidence="7">Belongs to the chloroperoxidase family.</text>
</comment>
<evidence type="ECO:0000259" key="9">
    <source>
        <dbReference type="PROSITE" id="PS51405"/>
    </source>
</evidence>
<evidence type="ECO:0000256" key="2">
    <source>
        <dbReference type="ARBA" id="ARBA00022559"/>
    </source>
</evidence>
<dbReference type="EMBL" id="ML210484">
    <property type="protein sequence ID" value="TFK17617.1"/>
    <property type="molecule type" value="Genomic_DNA"/>
</dbReference>
<evidence type="ECO:0000256" key="7">
    <source>
        <dbReference type="ARBA" id="ARBA00025795"/>
    </source>
</evidence>
<reference evidence="10 11" key="1">
    <citation type="journal article" date="2019" name="Nat. Ecol. Evol.">
        <title>Megaphylogeny resolves global patterns of mushroom evolution.</title>
        <authorList>
            <person name="Varga T."/>
            <person name="Krizsan K."/>
            <person name="Foldi C."/>
            <person name="Dima B."/>
            <person name="Sanchez-Garcia M."/>
            <person name="Sanchez-Ramirez S."/>
            <person name="Szollosi G.J."/>
            <person name="Szarkandi J.G."/>
            <person name="Papp V."/>
            <person name="Albert L."/>
            <person name="Andreopoulos W."/>
            <person name="Angelini C."/>
            <person name="Antonin V."/>
            <person name="Barry K.W."/>
            <person name="Bougher N.L."/>
            <person name="Buchanan P."/>
            <person name="Buyck B."/>
            <person name="Bense V."/>
            <person name="Catcheside P."/>
            <person name="Chovatia M."/>
            <person name="Cooper J."/>
            <person name="Damon W."/>
            <person name="Desjardin D."/>
            <person name="Finy P."/>
            <person name="Geml J."/>
            <person name="Haridas S."/>
            <person name="Hughes K."/>
            <person name="Justo A."/>
            <person name="Karasinski D."/>
            <person name="Kautmanova I."/>
            <person name="Kiss B."/>
            <person name="Kocsube S."/>
            <person name="Kotiranta H."/>
            <person name="LaButti K.M."/>
            <person name="Lechner B.E."/>
            <person name="Liimatainen K."/>
            <person name="Lipzen A."/>
            <person name="Lukacs Z."/>
            <person name="Mihaltcheva S."/>
            <person name="Morgado L.N."/>
            <person name="Niskanen T."/>
            <person name="Noordeloos M.E."/>
            <person name="Ohm R.A."/>
            <person name="Ortiz-Santana B."/>
            <person name="Ovrebo C."/>
            <person name="Racz N."/>
            <person name="Riley R."/>
            <person name="Savchenko A."/>
            <person name="Shiryaev A."/>
            <person name="Soop K."/>
            <person name="Spirin V."/>
            <person name="Szebenyi C."/>
            <person name="Tomsovsky M."/>
            <person name="Tulloss R.E."/>
            <person name="Uehling J."/>
            <person name="Grigoriev I.V."/>
            <person name="Vagvolgyi C."/>
            <person name="Papp T."/>
            <person name="Martin F.M."/>
            <person name="Miettinen O."/>
            <person name="Hibbett D.S."/>
            <person name="Nagy L.G."/>
        </authorList>
    </citation>
    <scope>NUCLEOTIDE SEQUENCE [LARGE SCALE GENOMIC DNA]</scope>
    <source>
        <strain evidence="10 11">CBS 121175</strain>
    </source>
</reference>
<dbReference type="InterPro" id="IPR000028">
    <property type="entry name" value="Chloroperoxidase"/>
</dbReference>
<dbReference type="PANTHER" id="PTHR33577:SF16">
    <property type="entry name" value="HEME HALOPEROXIDASE FAMILY PROFILE DOMAIN-CONTAINING PROTEIN"/>
    <property type="match status" value="1"/>
</dbReference>
<keyword evidence="5" id="KW-0560">Oxidoreductase</keyword>
<dbReference type="AlphaFoldDB" id="A0A5C3KCX1"/>
<evidence type="ECO:0000313" key="10">
    <source>
        <dbReference type="EMBL" id="TFK17617.1"/>
    </source>
</evidence>
<dbReference type="OrthoDB" id="407298at2759"/>
<evidence type="ECO:0000256" key="8">
    <source>
        <dbReference type="SAM" id="SignalP"/>
    </source>
</evidence>
<evidence type="ECO:0000313" key="11">
    <source>
        <dbReference type="Proteomes" id="UP000307440"/>
    </source>
</evidence>
<keyword evidence="3" id="KW-0349">Heme</keyword>
<protein>
    <submittedName>
        <fullName evidence="10">Cloroperoxidase</fullName>
    </submittedName>
</protein>
<keyword evidence="8" id="KW-0732">Signal</keyword>
<name>A0A5C3KCX1_COPMA</name>
<comment type="cofactor">
    <cofactor evidence="1">
        <name>heme b</name>
        <dbReference type="ChEBI" id="CHEBI:60344"/>
    </cofactor>
</comment>
<keyword evidence="4" id="KW-0479">Metal-binding</keyword>
<dbReference type="InterPro" id="IPR036851">
    <property type="entry name" value="Chloroperoxidase-like_sf"/>
</dbReference>
<keyword evidence="6" id="KW-0408">Iron</keyword>
<feature type="chain" id="PRO_5022902310" evidence="8">
    <location>
        <begin position="22"/>
        <end position="348"/>
    </location>
</feature>
<keyword evidence="2 10" id="KW-0575">Peroxidase</keyword>
<dbReference type="Proteomes" id="UP000307440">
    <property type="component" value="Unassembled WGS sequence"/>
</dbReference>
<feature type="domain" description="Heme haloperoxidase family profile" evidence="9">
    <location>
        <begin position="56"/>
        <end position="285"/>
    </location>
</feature>
<evidence type="ECO:0000256" key="6">
    <source>
        <dbReference type="ARBA" id="ARBA00023004"/>
    </source>
</evidence>
<gene>
    <name evidence="10" type="ORF">FA15DRAFT_734030</name>
</gene>
<dbReference type="PROSITE" id="PS51405">
    <property type="entry name" value="HEME_HALOPEROXIDASE"/>
    <property type="match status" value="1"/>
</dbReference>
<evidence type="ECO:0000256" key="4">
    <source>
        <dbReference type="ARBA" id="ARBA00022723"/>
    </source>
</evidence>